<gene>
    <name evidence="1" type="ORF">G9W53_000809</name>
</gene>
<feature type="non-terminal residue" evidence="1">
    <location>
        <position position="1"/>
    </location>
</feature>
<proteinExistence type="predicted"/>
<reference evidence="1" key="1">
    <citation type="journal article" date="2018" name="Genome Biol.">
        <title>SKESA: strategic k-mer extension for scrupulous assemblies.</title>
        <authorList>
            <person name="Souvorov A."/>
            <person name="Agarwala R."/>
            <person name="Lipman D.J."/>
        </authorList>
    </citation>
    <scope>NUCLEOTIDE SEQUENCE</scope>
    <source>
        <strain evidence="1">12-6442</strain>
    </source>
</reference>
<organism evidence="1">
    <name type="scientific">Salmonella thompson</name>
    <dbReference type="NCBI Taxonomy" id="600"/>
    <lineage>
        <taxon>Bacteria</taxon>
        <taxon>Pseudomonadati</taxon>
        <taxon>Pseudomonadota</taxon>
        <taxon>Gammaproteobacteria</taxon>
        <taxon>Enterobacterales</taxon>
        <taxon>Enterobacteriaceae</taxon>
        <taxon>Salmonella</taxon>
    </lineage>
</organism>
<comment type="caution">
    <text evidence="1">The sequence shown here is derived from an EMBL/GenBank/DDBJ whole genome shotgun (WGS) entry which is preliminary data.</text>
</comment>
<reference evidence="1" key="2">
    <citation type="submission" date="2018-07" db="EMBL/GenBank/DDBJ databases">
        <authorList>
            <consortium name="NCBI Pathogen Detection Project"/>
        </authorList>
    </citation>
    <scope>NUCLEOTIDE SEQUENCE</scope>
    <source>
        <strain evidence="1">12-6442</strain>
    </source>
</reference>
<evidence type="ECO:0000313" key="1">
    <source>
        <dbReference type="EMBL" id="HAF0803106.1"/>
    </source>
</evidence>
<sequence length="30" mass="3143">QYKAKVEAIPGAVIKTGAFSAAMTVIVTYN</sequence>
<dbReference type="EMBL" id="DAAUAA010000007">
    <property type="protein sequence ID" value="HAF0803106.1"/>
    <property type="molecule type" value="Genomic_DNA"/>
</dbReference>
<dbReference type="AlphaFoldDB" id="A0A741LPU5"/>
<accession>A0A741LPU5</accession>
<name>A0A741LPU5_SALTH</name>
<protein>
    <submittedName>
        <fullName evidence="1">Adhesion protein</fullName>
    </submittedName>
</protein>